<evidence type="ECO:0000256" key="1">
    <source>
        <dbReference type="ARBA" id="ARBA00022722"/>
    </source>
</evidence>
<dbReference type="InterPro" id="IPR027417">
    <property type="entry name" value="P-loop_NTPase"/>
</dbReference>
<dbReference type="GO" id="GO:0008408">
    <property type="term" value="F:3'-5' exonuclease activity"/>
    <property type="evidence" value="ECO:0007669"/>
    <property type="project" value="UniProtKB-UniRule"/>
</dbReference>
<dbReference type="InterPro" id="IPR014016">
    <property type="entry name" value="UvrD-like_ATP-bd"/>
</dbReference>
<sequence>MAWTHEQQEAIDSRGQTLLLSAAAGSGKTAVLVERIIRRLLDQIAPVDITEMLVVTFTKAAAAEMRERVAAALASKLTEEDSERAERQLALMPSAHISTLHSFCQAVIRRYFYKIDVDPRFTIAGTEELILLQHQVLEDVFLSYYEDPDKAQILYPLAEMFGDEHGDDILMEEIIRIYHFSRSLPWPDAWLDKAVADYAVADDARLDDLPWCQPIKKRAHSQISSILERLRQILPGLEVRPALEKGYQQIQNEYIMLQSIQDKTSWEELRQAVRAVNYDRLASLRKLDEDDKEFWEQCKKVRTSCKKQFTAMRDMWFVPSGRDWLDGLRSMEPYITGLVQLTKDFAEAYGQAKKEKSWVDFNDLEHFCLQILLDPVSTPEHIIRSDAAEELRHTFKEILMDEYQDTNGVQEMIARLIACPDNRFMVGDIKQSIYRFRLADPTLFLEKYRAYSRDDWAEQRCIDLARNFRSDRHILEAINDVFSRIMTTETAGMPYGERERLYAGRKECTDDSWLGGTVEVRLLDTGGSDDTGAEDDQPSELVSDELAGDGEDEHTAFEKECQMVARCLIDMKHSGQCIQRKDSSMEPVSWRHMVVLLRSLKNKAQVMARIFQEAGIPVYADESGGYFAAIEVQVMLALLRCIDNPEQDLPMAAVLRSPLVKMDESALACLHLTGDGTLWQKLPAYVQTLSDEDAAPLRDFMRHLEQWRTFSRRASVAELLQRLYEDTGYIHFVGGMPGGAVRQANLRALYERARQYEEAGYRGLFRYLQLIDKMQEDELDLAPAKVLGEGEDVVRIISIHKSKGLEFPVVVVADMGKQFNETDLSKDILLHKSLGIGLRQFDTEWRISYPDFIWSGLREQLAWEGRAEEQRVLYVAMTRARDKLILTGTVKDMGKAWKRWQKEGSPSEGKSYLDWLMPLFAGADQWKQTNEKVMAGLESDEMHGLWRLALYHQIPTLEEVAPDISLDSPLQQVRRGEPVGALIPGWMEQTLSWHYPWPKATGTAAKYSVSEIKRQYQLQHQDEWEEERELAATGAGADREEDVFGRLPAWMDGREEEETGARRGTIVHKIMQYLDIRADMNRNDIDAQLRSWQAQELFTAEEVSMAYLPPILAFCHSPLSRRMASSDRILREYPFSILLPAGGLLPDAEPGEEILVQGVIDCLFREGDGWVLIDYKTDRLDDADAFIKRYGVQISLYRQAVEKISGRPVREAYMYSFRLGTAIRVE</sequence>
<protein>
    <recommendedName>
        <fullName evidence="13">ATP-dependent helicase/nuclease subunit A</fullName>
        <ecNumber evidence="13">3.1.-.-</ecNumber>
        <ecNumber evidence="13">5.6.2.4</ecNumber>
    </recommendedName>
    <alternativeName>
        <fullName evidence="13">ATP-dependent helicase/nuclease AddA</fullName>
    </alternativeName>
    <alternativeName>
        <fullName evidence="13">DNA 3'-5' helicase AddA</fullName>
    </alternativeName>
</protein>
<dbReference type="EC" id="3.1.-.-" evidence="13"/>
<evidence type="ECO:0000256" key="3">
    <source>
        <dbReference type="ARBA" id="ARBA00022763"/>
    </source>
</evidence>
<keyword evidence="9 13" id="KW-0234">DNA repair</keyword>
<dbReference type="InterPro" id="IPR000212">
    <property type="entry name" value="DNA_helicase_UvrD/REP"/>
</dbReference>
<dbReference type="PANTHER" id="PTHR11070">
    <property type="entry name" value="UVRD / RECB / PCRA DNA HELICASE FAMILY MEMBER"/>
    <property type="match status" value="1"/>
</dbReference>
<keyword evidence="3 13" id="KW-0227">DNA damage</keyword>
<keyword evidence="6 13" id="KW-0269">Exonuclease</keyword>
<dbReference type="PANTHER" id="PTHR11070:SF48">
    <property type="entry name" value="ATP-DEPENDENT HELICASE_NUCLEASE SUBUNIT A"/>
    <property type="match status" value="1"/>
</dbReference>
<keyword evidence="10 13" id="KW-0413">Isomerase</keyword>
<keyword evidence="2 13" id="KW-0547">Nucleotide-binding</keyword>
<evidence type="ECO:0000256" key="11">
    <source>
        <dbReference type="ARBA" id="ARBA00034617"/>
    </source>
</evidence>
<feature type="binding site" evidence="14">
    <location>
        <begin position="22"/>
        <end position="29"/>
    </location>
    <ligand>
        <name>ATP</name>
        <dbReference type="ChEBI" id="CHEBI:30616"/>
    </ligand>
</feature>
<evidence type="ECO:0000256" key="12">
    <source>
        <dbReference type="ARBA" id="ARBA00048988"/>
    </source>
</evidence>
<evidence type="ECO:0000256" key="5">
    <source>
        <dbReference type="ARBA" id="ARBA00022806"/>
    </source>
</evidence>
<dbReference type="GO" id="GO:0003690">
    <property type="term" value="F:double-stranded DNA binding"/>
    <property type="evidence" value="ECO:0007669"/>
    <property type="project" value="UniProtKB-UniRule"/>
</dbReference>
<dbReference type="SUPFAM" id="SSF52540">
    <property type="entry name" value="P-loop containing nucleoside triphosphate hydrolases"/>
    <property type="match status" value="1"/>
</dbReference>
<dbReference type="Pfam" id="PF13361">
    <property type="entry name" value="UvrD_C"/>
    <property type="match status" value="1"/>
</dbReference>
<keyword evidence="1 13" id="KW-0540">Nuclease</keyword>
<dbReference type="Pfam" id="PF12705">
    <property type="entry name" value="PDDEXK_1"/>
    <property type="match status" value="1"/>
</dbReference>
<evidence type="ECO:0000256" key="6">
    <source>
        <dbReference type="ARBA" id="ARBA00022839"/>
    </source>
</evidence>
<dbReference type="Gene3D" id="1.10.486.10">
    <property type="entry name" value="PCRA, domain 4"/>
    <property type="match status" value="1"/>
</dbReference>
<evidence type="ECO:0000256" key="8">
    <source>
        <dbReference type="ARBA" id="ARBA00023125"/>
    </source>
</evidence>
<comment type="catalytic activity">
    <reaction evidence="11 13">
        <text>Couples ATP hydrolysis with the unwinding of duplex DNA by translocating in the 3'-5' direction.</text>
        <dbReference type="EC" id="5.6.2.4"/>
    </reaction>
</comment>
<proteinExistence type="inferred from homology"/>
<dbReference type="InterPro" id="IPR038726">
    <property type="entry name" value="PDDEXK_AddAB-type"/>
</dbReference>
<dbReference type="SUPFAM" id="SSF52980">
    <property type="entry name" value="Restriction endonuclease-like"/>
    <property type="match status" value="1"/>
</dbReference>
<feature type="domain" description="UvrD-like helicase ATP-binding" evidence="15">
    <location>
        <begin position="1"/>
        <end position="471"/>
    </location>
</feature>
<dbReference type="InterPro" id="IPR014152">
    <property type="entry name" value="AddA"/>
</dbReference>
<comment type="catalytic activity">
    <reaction evidence="12 13">
        <text>ATP + H2O = ADP + phosphate + H(+)</text>
        <dbReference type="Rhea" id="RHEA:13065"/>
        <dbReference type="ChEBI" id="CHEBI:15377"/>
        <dbReference type="ChEBI" id="CHEBI:15378"/>
        <dbReference type="ChEBI" id="CHEBI:30616"/>
        <dbReference type="ChEBI" id="CHEBI:43474"/>
        <dbReference type="ChEBI" id="CHEBI:456216"/>
        <dbReference type="EC" id="5.6.2.4"/>
    </reaction>
</comment>
<feature type="domain" description="UvrD-like helicase C-terminal" evidence="16">
    <location>
        <begin position="520"/>
        <end position="804"/>
    </location>
</feature>
<evidence type="ECO:0000256" key="9">
    <source>
        <dbReference type="ARBA" id="ARBA00023204"/>
    </source>
</evidence>
<comment type="function">
    <text evidence="13">The heterodimer acts as both an ATP-dependent DNA helicase and an ATP-dependent, dual-direction single-stranded exonuclease. Recognizes the chi site generating a DNA molecule suitable for the initiation of homologous recombination. The AddA nuclease domain is required for chi fragment generation; this subunit has the helicase and 3' -&gt; 5' nuclease activities.</text>
</comment>
<dbReference type="Pfam" id="PF00580">
    <property type="entry name" value="UvrD-helicase"/>
    <property type="match status" value="1"/>
</dbReference>
<dbReference type="GO" id="GO:0043138">
    <property type="term" value="F:3'-5' DNA helicase activity"/>
    <property type="evidence" value="ECO:0007669"/>
    <property type="project" value="UniProtKB-UniRule"/>
</dbReference>
<dbReference type="InterPro" id="IPR011335">
    <property type="entry name" value="Restrct_endonuc-II-like"/>
</dbReference>
<organism evidence="17 18">
    <name type="scientific">Megasphaera hexanoica</name>
    <dbReference type="NCBI Taxonomy" id="1675036"/>
    <lineage>
        <taxon>Bacteria</taxon>
        <taxon>Bacillati</taxon>
        <taxon>Bacillota</taxon>
        <taxon>Negativicutes</taxon>
        <taxon>Veillonellales</taxon>
        <taxon>Veillonellaceae</taxon>
        <taxon>Megasphaera</taxon>
    </lineage>
</organism>
<comment type="subunit">
    <text evidence="13">Heterodimer of AddA and AddB/RexB.</text>
</comment>
<comment type="caution">
    <text evidence="17">The sequence shown here is derived from an EMBL/GenBank/DDBJ whole genome shotgun (WGS) entry which is preliminary data.</text>
</comment>
<evidence type="ECO:0000259" key="15">
    <source>
        <dbReference type="PROSITE" id="PS51198"/>
    </source>
</evidence>
<evidence type="ECO:0000256" key="2">
    <source>
        <dbReference type="ARBA" id="ARBA00022741"/>
    </source>
</evidence>
<evidence type="ECO:0000256" key="14">
    <source>
        <dbReference type="PROSITE-ProRule" id="PRU00560"/>
    </source>
</evidence>
<evidence type="ECO:0000256" key="10">
    <source>
        <dbReference type="ARBA" id="ARBA00023235"/>
    </source>
</evidence>
<dbReference type="Gene3D" id="3.90.320.10">
    <property type="match status" value="1"/>
</dbReference>
<evidence type="ECO:0000259" key="16">
    <source>
        <dbReference type="PROSITE" id="PS51217"/>
    </source>
</evidence>
<evidence type="ECO:0000313" key="18">
    <source>
        <dbReference type="Proteomes" id="UP000591071"/>
    </source>
</evidence>
<comment type="similarity">
    <text evidence="13">Belongs to the helicase family. AddA subfamily.</text>
</comment>
<evidence type="ECO:0000313" key="17">
    <source>
        <dbReference type="EMBL" id="NME29254.1"/>
    </source>
</evidence>
<dbReference type="GO" id="GO:0000724">
    <property type="term" value="P:double-strand break repair via homologous recombination"/>
    <property type="evidence" value="ECO:0007669"/>
    <property type="project" value="UniProtKB-UniRule"/>
</dbReference>
<dbReference type="RefSeq" id="WP_170088061.1">
    <property type="nucleotide sequence ID" value="NZ_JABAFG010000026.1"/>
</dbReference>
<dbReference type="InterPro" id="IPR011604">
    <property type="entry name" value="PDDEXK-like_dom_sf"/>
</dbReference>
<evidence type="ECO:0000256" key="13">
    <source>
        <dbReference type="HAMAP-Rule" id="MF_01451"/>
    </source>
</evidence>
<dbReference type="EMBL" id="JABAFG010000026">
    <property type="protein sequence ID" value="NME29254.1"/>
    <property type="molecule type" value="Genomic_DNA"/>
</dbReference>
<evidence type="ECO:0000256" key="7">
    <source>
        <dbReference type="ARBA" id="ARBA00022840"/>
    </source>
</evidence>
<comment type="cofactor">
    <cofactor evidence="13">
        <name>Mg(2+)</name>
        <dbReference type="ChEBI" id="CHEBI:18420"/>
    </cofactor>
</comment>
<dbReference type="Proteomes" id="UP000591071">
    <property type="component" value="Unassembled WGS sequence"/>
</dbReference>
<dbReference type="EC" id="5.6.2.4" evidence="13"/>
<name>A0A848BYE9_9FIRM</name>
<dbReference type="GO" id="GO:0005829">
    <property type="term" value="C:cytosol"/>
    <property type="evidence" value="ECO:0007669"/>
    <property type="project" value="TreeGrafter"/>
</dbReference>
<keyword evidence="5 13" id="KW-0347">Helicase</keyword>
<dbReference type="Gene3D" id="3.40.50.300">
    <property type="entry name" value="P-loop containing nucleotide triphosphate hydrolases"/>
    <property type="match status" value="4"/>
</dbReference>
<dbReference type="InterPro" id="IPR014017">
    <property type="entry name" value="DNA_helicase_UvrD-like_C"/>
</dbReference>
<dbReference type="GO" id="GO:0033202">
    <property type="term" value="C:DNA helicase complex"/>
    <property type="evidence" value="ECO:0007669"/>
    <property type="project" value="TreeGrafter"/>
</dbReference>
<gene>
    <name evidence="13 17" type="primary">addA</name>
    <name evidence="17" type="ORF">HF872_11610</name>
</gene>
<reference evidence="17 18" key="1">
    <citation type="submission" date="2020-04" db="EMBL/GenBank/DDBJ databases">
        <authorList>
            <person name="Hitch T.C.A."/>
            <person name="Wylensek D."/>
            <person name="Clavel T."/>
        </authorList>
    </citation>
    <scope>NUCLEOTIDE SEQUENCE [LARGE SCALE GENOMIC DNA]</scope>
    <source>
        <strain evidence="17 18">Oil-RF-744-FAT-WT-6-1</strain>
    </source>
</reference>
<dbReference type="HAMAP" id="MF_01451">
    <property type="entry name" value="AddA"/>
    <property type="match status" value="1"/>
</dbReference>
<accession>A0A848BYE9</accession>
<keyword evidence="4 13" id="KW-0378">Hydrolase</keyword>
<keyword evidence="7 13" id="KW-0067">ATP-binding</keyword>
<keyword evidence="8 13" id="KW-0238">DNA-binding</keyword>
<evidence type="ECO:0000256" key="4">
    <source>
        <dbReference type="ARBA" id="ARBA00022801"/>
    </source>
</evidence>
<dbReference type="AlphaFoldDB" id="A0A848BYE9"/>
<dbReference type="PROSITE" id="PS51198">
    <property type="entry name" value="UVRD_HELICASE_ATP_BIND"/>
    <property type="match status" value="1"/>
</dbReference>
<dbReference type="GO" id="GO:0005524">
    <property type="term" value="F:ATP binding"/>
    <property type="evidence" value="ECO:0007669"/>
    <property type="project" value="UniProtKB-UniRule"/>
</dbReference>
<dbReference type="PROSITE" id="PS51217">
    <property type="entry name" value="UVRD_HELICASE_CTER"/>
    <property type="match status" value="1"/>
</dbReference>
<dbReference type="NCBIfam" id="TIGR02785">
    <property type="entry name" value="addA_Gpos"/>
    <property type="match status" value="1"/>
</dbReference>